<comment type="catalytic activity">
    <reaction evidence="7 8">
        <text>(2S,6S)-2,6-diaminopimelate = meso-2,6-diaminopimelate</text>
        <dbReference type="Rhea" id="RHEA:15393"/>
        <dbReference type="ChEBI" id="CHEBI:57609"/>
        <dbReference type="ChEBI" id="CHEBI:57791"/>
        <dbReference type="EC" id="5.1.1.7"/>
    </reaction>
</comment>
<evidence type="ECO:0000256" key="3">
    <source>
        <dbReference type="ARBA" id="ARBA00013080"/>
    </source>
</evidence>
<keyword evidence="11" id="KW-1185">Reference proteome</keyword>
<protein>
    <recommendedName>
        <fullName evidence="3 8">Diaminopimelate epimerase</fullName>
        <shortName evidence="8">DAP epimerase</shortName>
        <ecNumber evidence="3 8">5.1.1.7</ecNumber>
    </recommendedName>
    <alternativeName>
        <fullName evidence="8">PLP-independent amino acid racemase</fullName>
    </alternativeName>
</protein>
<evidence type="ECO:0000256" key="7">
    <source>
        <dbReference type="ARBA" id="ARBA00051712"/>
    </source>
</evidence>
<comment type="similarity">
    <text evidence="2 8">Belongs to the diaminopimelate epimerase family.</text>
</comment>
<feature type="binding site" evidence="8">
    <location>
        <position position="215"/>
    </location>
    <ligand>
        <name>substrate</name>
    </ligand>
</feature>
<evidence type="ECO:0000256" key="9">
    <source>
        <dbReference type="PROSITE-ProRule" id="PRU10125"/>
    </source>
</evidence>
<dbReference type="PROSITE" id="PS01326">
    <property type="entry name" value="DAP_EPIMERASE"/>
    <property type="match status" value="1"/>
</dbReference>
<dbReference type="Gene3D" id="3.10.310.10">
    <property type="entry name" value="Diaminopimelate Epimerase, Chain A, domain 1"/>
    <property type="match status" value="2"/>
</dbReference>
<comment type="subcellular location">
    <subcellularLocation>
        <location evidence="8">Cytoplasm</location>
    </subcellularLocation>
</comment>
<feature type="site" description="Could be important to modulate the pK values of the two catalytic cysteine residues" evidence="8">
    <location>
        <position position="180"/>
    </location>
</feature>
<accession>A0A0R2DM32</accession>
<organism evidence="10 11">
    <name type="scientific">Liquorilactobacillus sucicola DSM 21376 = JCM 15457</name>
    <dbReference type="NCBI Taxonomy" id="1423806"/>
    <lineage>
        <taxon>Bacteria</taxon>
        <taxon>Bacillati</taxon>
        <taxon>Bacillota</taxon>
        <taxon>Bacilli</taxon>
        <taxon>Lactobacillales</taxon>
        <taxon>Lactobacillaceae</taxon>
        <taxon>Liquorilactobacillus</taxon>
    </lineage>
</organism>
<keyword evidence="6 8" id="KW-0413">Isomerase</keyword>
<gene>
    <name evidence="8" type="primary">dapF</name>
    <name evidence="10" type="ORF">FD15_GL001812</name>
</gene>
<dbReference type="PATRIC" id="fig|1423806.3.peg.1844"/>
<evidence type="ECO:0000256" key="1">
    <source>
        <dbReference type="ARBA" id="ARBA00005196"/>
    </source>
</evidence>
<comment type="caution">
    <text evidence="10">The sequence shown here is derived from an EMBL/GenBank/DDBJ whole genome shotgun (WGS) entry which is preliminary data.</text>
</comment>
<comment type="pathway">
    <text evidence="1 8">Amino-acid biosynthesis; L-lysine biosynthesis via DAP pathway; DL-2,6-diaminopimelate from LL-2,6-diaminopimelate: step 1/1.</text>
</comment>
<dbReference type="GO" id="GO:0008837">
    <property type="term" value="F:diaminopimelate epimerase activity"/>
    <property type="evidence" value="ECO:0007669"/>
    <property type="project" value="UniProtKB-UniRule"/>
</dbReference>
<evidence type="ECO:0000313" key="10">
    <source>
        <dbReference type="EMBL" id="KRN05265.1"/>
    </source>
</evidence>
<dbReference type="SUPFAM" id="SSF54506">
    <property type="entry name" value="Diaminopimelate epimerase-like"/>
    <property type="match status" value="2"/>
</dbReference>
<dbReference type="Pfam" id="PF01678">
    <property type="entry name" value="DAP_epimerase"/>
    <property type="match status" value="2"/>
</dbReference>
<feature type="active site" evidence="9">
    <location>
        <position position="89"/>
    </location>
</feature>
<dbReference type="PANTHER" id="PTHR31689">
    <property type="entry name" value="DIAMINOPIMELATE EPIMERASE, CHLOROPLASTIC"/>
    <property type="match status" value="1"/>
</dbReference>
<feature type="active site" description="Proton donor" evidence="8">
    <location>
        <position position="89"/>
    </location>
</feature>
<feature type="binding site" evidence="8">
    <location>
        <begin position="243"/>
        <end position="244"/>
    </location>
    <ligand>
        <name>substrate</name>
    </ligand>
</feature>
<dbReference type="UniPathway" id="UPA00034">
    <property type="reaction ID" value="UER00025"/>
</dbReference>
<keyword evidence="4 8" id="KW-0028">Amino-acid biosynthesis</keyword>
<feature type="site" description="Could be important to modulate the pK values of the two catalytic cysteine residues" evidence="8">
    <location>
        <position position="233"/>
    </location>
</feature>
<feature type="binding site" evidence="8">
    <location>
        <position position="178"/>
    </location>
    <ligand>
        <name>substrate</name>
    </ligand>
</feature>
<dbReference type="GO" id="GO:0005829">
    <property type="term" value="C:cytosol"/>
    <property type="evidence" value="ECO:0007669"/>
    <property type="project" value="TreeGrafter"/>
</dbReference>
<dbReference type="PANTHER" id="PTHR31689:SF0">
    <property type="entry name" value="DIAMINOPIMELATE EPIMERASE"/>
    <property type="match status" value="1"/>
</dbReference>
<comment type="function">
    <text evidence="8">Catalyzes the stereoinversion of LL-2,6-diaminopimelate (L,L-DAP) to meso-diaminopimelate (meso-DAP), a precursor of L-lysine and an essential component of the bacterial peptidoglycan.</text>
</comment>
<dbReference type="EMBL" id="AYZF01000017">
    <property type="protein sequence ID" value="KRN05265.1"/>
    <property type="molecule type" value="Genomic_DNA"/>
</dbReference>
<keyword evidence="8" id="KW-0963">Cytoplasm</keyword>
<dbReference type="HAMAP" id="MF_00197">
    <property type="entry name" value="DAP_epimerase"/>
    <property type="match status" value="1"/>
</dbReference>
<evidence type="ECO:0000313" key="11">
    <source>
        <dbReference type="Proteomes" id="UP000050961"/>
    </source>
</evidence>
<feature type="active site" description="Proton acceptor" evidence="8">
    <location>
        <position position="242"/>
    </location>
</feature>
<proteinExistence type="inferred from homology"/>
<dbReference type="EC" id="5.1.1.7" evidence="3 8"/>
<dbReference type="InterPro" id="IPR018510">
    <property type="entry name" value="DAP_epimerase_AS"/>
</dbReference>
<dbReference type="NCBIfam" id="TIGR00652">
    <property type="entry name" value="DapF"/>
    <property type="match status" value="1"/>
</dbReference>
<feature type="binding site" evidence="8">
    <location>
        <position position="80"/>
    </location>
    <ligand>
        <name>substrate</name>
    </ligand>
</feature>
<evidence type="ECO:0000256" key="8">
    <source>
        <dbReference type="HAMAP-Rule" id="MF_00197"/>
    </source>
</evidence>
<evidence type="ECO:0000256" key="6">
    <source>
        <dbReference type="ARBA" id="ARBA00023235"/>
    </source>
</evidence>
<feature type="binding site" evidence="8">
    <location>
        <begin position="233"/>
        <end position="234"/>
    </location>
    <ligand>
        <name>substrate</name>
    </ligand>
</feature>
<dbReference type="STRING" id="1423806.FD15_GL001812"/>
<keyword evidence="5 8" id="KW-0457">Lysine biosynthesis</keyword>
<comment type="subunit">
    <text evidence="8">Homodimer.</text>
</comment>
<dbReference type="eggNOG" id="COG0253">
    <property type="taxonomic scope" value="Bacteria"/>
</dbReference>
<feature type="binding site" evidence="8">
    <location>
        <begin position="90"/>
        <end position="91"/>
    </location>
    <ligand>
        <name>substrate</name>
    </ligand>
</feature>
<evidence type="ECO:0000256" key="4">
    <source>
        <dbReference type="ARBA" id="ARBA00022605"/>
    </source>
</evidence>
<sequence>MIREKETGGQKMQMLKVHGSNNDFFILDEKNLENSITEDELVTLAKKVCDRKNGLHGGADGILYVTAGHAGVAGRMRVINADGSEASMCGNGIRTVARYLSEQKELDEFKIETMHADLEVKRAADFAPNVQAFDAEISPVSFAAADLGMHIEGKTELIDDYIPQLSDTLKFSAVSVPNPHLIAFVSHDVLVGPELGRIASYLNNGENPIFPDGVNVSFVEIQKAKQIFVRTYERGVGYTNACGTAMSASSLMYVLLYPDQVKKNQLISVFNPGGMVKTCVHQRKNGSYWMSLIGNATFVANVKVDQSAAFRGDFTAAVWDEKNEQDAYEKFVVQLQRGQ</sequence>
<dbReference type="Proteomes" id="UP000050961">
    <property type="component" value="Unassembled WGS sequence"/>
</dbReference>
<dbReference type="AlphaFoldDB" id="A0A0R2DM32"/>
<comment type="caution">
    <text evidence="8">Lacks conserved residue(s) required for the propagation of feature annotation.</text>
</comment>
<dbReference type="InterPro" id="IPR001653">
    <property type="entry name" value="DAP_epimerase_DapF"/>
</dbReference>
<evidence type="ECO:0000256" key="5">
    <source>
        <dbReference type="ARBA" id="ARBA00023154"/>
    </source>
</evidence>
<evidence type="ECO:0000256" key="2">
    <source>
        <dbReference type="ARBA" id="ARBA00010219"/>
    </source>
</evidence>
<feature type="binding site" evidence="8">
    <location>
        <position position="22"/>
    </location>
    <ligand>
        <name>substrate</name>
    </ligand>
</feature>
<dbReference type="GO" id="GO:0009089">
    <property type="term" value="P:lysine biosynthetic process via diaminopimelate"/>
    <property type="evidence" value="ECO:0007669"/>
    <property type="project" value="UniProtKB-UniRule"/>
</dbReference>
<reference evidence="10 11" key="1">
    <citation type="journal article" date="2015" name="Genome Announc.">
        <title>Expanding the biotechnology potential of lactobacilli through comparative genomics of 213 strains and associated genera.</title>
        <authorList>
            <person name="Sun Z."/>
            <person name="Harris H.M."/>
            <person name="McCann A."/>
            <person name="Guo C."/>
            <person name="Argimon S."/>
            <person name="Zhang W."/>
            <person name="Yang X."/>
            <person name="Jeffery I.B."/>
            <person name="Cooney J.C."/>
            <person name="Kagawa T.F."/>
            <person name="Liu W."/>
            <person name="Song Y."/>
            <person name="Salvetti E."/>
            <person name="Wrobel A."/>
            <person name="Rasinkangas P."/>
            <person name="Parkhill J."/>
            <person name="Rea M.C."/>
            <person name="O'Sullivan O."/>
            <person name="Ritari J."/>
            <person name="Douillard F.P."/>
            <person name="Paul Ross R."/>
            <person name="Yang R."/>
            <person name="Briner A.E."/>
            <person name="Felis G.E."/>
            <person name="de Vos W.M."/>
            <person name="Barrangou R."/>
            <person name="Klaenhammer T.R."/>
            <person name="Caufield P.W."/>
            <person name="Cui Y."/>
            <person name="Zhang H."/>
            <person name="O'Toole P.W."/>
        </authorList>
    </citation>
    <scope>NUCLEOTIDE SEQUENCE [LARGE SCALE GENOMIC DNA]</scope>
    <source>
        <strain evidence="10 11">DSM 21376</strain>
    </source>
</reference>
<name>A0A0R2DM32_9LACO</name>